<dbReference type="HOGENOM" id="CLU_112963_0_0_1"/>
<name>C4Y2J2_CLAL4</name>
<sequence length="198" mass="22752">MLRRFARALQVPPSHFSNPSSFPPPYGQKKPSETQDVPLEPSDSEYSQEHQPSTRSLRDLSSVIAMFTLAYLAVDNYSNRVKLEKLNAETTAINLKTIQLQQQNFLNARKQQDLQMLNERLEISKRCFKMALHIALLRKQLADMGVEPAEISQVISEFEKHVKINNSVQNLTGSAMWLEDSSPLNKYLPNYREYDKNP</sequence>
<gene>
    <name evidence="2" type="ORF">CLUG_02755</name>
</gene>
<protein>
    <submittedName>
        <fullName evidence="2">Uncharacterized protein</fullName>
    </submittedName>
</protein>
<dbReference type="OrthoDB" id="3997736at2759"/>
<dbReference type="AlphaFoldDB" id="C4Y2J2"/>
<dbReference type="InParanoid" id="C4Y2J2"/>
<dbReference type="OMA" id="LPDPMEY"/>
<dbReference type="RefSeq" id="XP_002617311.1">
    <property type="nucleotide sequence ID" value="XM_002617265.1"/>
</dbReference>
<evidence type="ECO:0000256" key="1">
    <source>
        <dbReference type="SAM" id="MobiDB-lite"/>
    </source>
</evidence>
<dbReference type="Proteomes" id="UP000007703">
    <property type="component" value="Unassembled WGS sequence"/>
</dbReference>
<feature type="region of interest" description="Disordered" evidence="1">
    <location>
        <begin position="1"/>
        <end position="54"/>
    </location>
</feature>
<reference evidence="2 3" key="1">
    <citation type="journal article" date="2009" name="Nature">
        <title>Evolution of pathogenicity and sexual reproduction in eight Candida genomes.</title>
        <authorList>
            <person name="Butler G."/>
            <person name="Rasmussen M.D."/>
            <person name="Lin M.F."/>
            <person name="Santos M.A."/>
            <person name="Sakthikumar S."/>
            <person name="Munro C.A."/>
            <person name="Rheinbay E."/>
            <person name="Grabherr M."/>
            <person name="Forche A."/>
            <person name="Reedy J.L."/>
            <person name="Agrafioti I."/>
            <person name="Arnaud M.B."/>
            <person name="Bates S."/>
            <person name="Brown A.J."/>
            <person name="Brunke S."/>
            <person name="Costanzo M.C."/>
            <person name="Fitzpatrick D.A."/>
            <person name="de Groot P.W."/>
            <person name="Harris D."/>
            <person name="Hoyer L.L."/>
            <person name="Hube B."/>
            <person name="Klis F.M."/>
            <person name="Kodira C."/>
            <person name="Lennard N."/>
            <person name="Logue M.E."/>
            <person name="Martin R."/>
            <person name="Neiman A.M."/>
            <person name="Nikolaou E."/>
            <person name="Quail M.A."/>
            <person name="Quinn J."/>
            <person name="Santos M.C."/>
            <person name="Schmitzberger F.F."/>
            <person name="Sherlock G."/>
            <person name="Shah P."/>
            <person name="Silverstein K.A."/>
            <person name="Skrzypek M.S."/>
            <person name="Soll D."/>
            <person name="Staggs R."/>
            <person name="Stansfield I."/>
            <person name="Stumpf M.P."/>
            <person name="Sudbery P.E."/>
            <person name="Srikantha T."/>
            <person name="Zeng Q."/>
            <person name="Berman J."/>
            <person name="Berriman M."/>
            <person name="Heitman J."/>
            <person name="Gow N.A."/>
            <person name="Lorenz M.C."/>
            <person name="Birren B.W."/>
            <person name="Kellis M."/>
            <person name="Cuomo C.A."/>
        </authorList>
    </citation>
    <scope>NUCLEOTIDE SEQUENCE [LARGE SCALE GENOMIC DNA]</scope>
    <source>
        <strain evidence="2 3">ATCC 42720</strain>
    </source>
</reference>
<proteinExistence type="predicted"/>
<dbReference type="KEGG" id="clu:CLUG_02755"/>
<evidence type="ECO:0000313" key="2">
    <source>
        <dbReference type="EMBL" id="EEQ38629.1"/>
    </source>
</evidence>
<organism evidence="2 3">
    <name type="scientific">Clavispora lusitaniae (strain ATCC 42720)</name>
    <name type="common">Yeast</name>
    <name type="synonym">Candida lusitaniae</name>
    <dbReference type="NCBI Taxonomy" id="306902"/>
    <lineage>
        <taxon>Eukaryota</taxon>
        <taxon>Fungi</taxon>
        <taxon>Dikarya</taxon>
        <taxon>Ascomycota</taxon>
        <taxon>Saccharomycotina</taxon>
        <taxon>Pichiomycetes</taxon>
        <taxon>Metschnikowiaceae</taxon>
        <taxon>Clavispora</taxon>
    </lineage>
</organism>
<accession>C4Y2J2</accession>
<evidence type="ECO:0000313" key="3">
    <source>
        <dbReference type="Proteomes" id="UP000007703"/>
    </source>
</evidence>
<dbReference type="VEuPathDB" id="FungiDB:CLUG_02755"/>
<dbReference type="GeneID" id="8498036"/>
<dbReference type="EMBL" id="CH408078">
    <property type="protein sequence ID" value="EEQ38629.1"/>
    <property type="molecule type" value="Genomic_DNA"/>
</dbReference>